<dbReference type="HOGENOM" id="CLU_2842061_0_0_9"/>
<name>A7VV35_9FIRM</name>
<sequence>MRFSLLTAVGKIPGFIELKFALPQRLAVRRKLKRLYCCFGSEVNCLLGLLQNAGSLRTRNIYLLL</sequence>
<comment type="caution">
    <text evidence="1">The sequence shown here is derived from an EMBL/GenBank/DDBJ whole genome shotgun (WGS) entry which is preliminary data.</text>
</comment>
<dbReference type="AlphaFoldDB" id="A7VV35"/>
<accession>A7VV35</accession>
<dbReference type="Proteomes" id="UP000003490">
    <property type="component" value="Unassembled WGS sequence"/>
</dbReference>
<evidence type="ECO:0000313" key="2">
    <source>
        <dbReference type="Proteomes" id="UP000003490"/>
    </source>
</evidence>
<gene>
    <name evidence="1" type="ORF">CLOLEP_02440</name>
</gene>
<proteinExistence type="predicted"/>
<reference evidence="1 2" key="2">
    <citation type="submission" date="2007-08" db="EMBL/GenBank/DDBJ databases">
        <authorList>
            <person name="Fulton L."/>
            <person name="Clifton S."/>
            <person name="Fulton B."/>
            <person name="Xu J."/>
            <person name="Minx P."/>
            <person name="Pepin K.H."/>
            <person name="Johnson M."/>
            <person name="Thiruvilangam P."/>
            <person name="Bhonagiri V."/>
            <person name="Nash W.E."/>
            <person name="Wang C."/>
            <person name="Mardis E.R."/>
            <person name="Wilson R.K."/>
        </authorList>
    </citation>
    <scope>NUCLEOTIDE SEQUENCE [LARGE SCALE GENOMIC DNA]</scope>
    <source>
        <strain evidence="1 2">DSM 753</strain>
    </source>
</reference>
<protein>
    <submittedName>
        <fullName evidence="1">Uncharacterized protein</fullName>
    </submittedName>
</protein>
<reference evidence="1 2" key="1">
    <citation type="submission" date="2007-08" db="EMBL/GenBank/DDBJ databases">
        <title>Draft genome sequence of Clostridium leptum (DSM 753).</title>
        <authorList>
            <person name="Sudarsanam P."/>
            <person name="Ley R."/>
            <person name="Guruge J."/>
            <person name="Turnbaugh P.J."/>
            <person name="Mahowald M."/>
            <person name="Liep D."/>
            <person name="Gordon J."/>
        </authorList>
    </citation>
    <scope>NUCLEOTIDE SEQUENCE [LARGE SCALE GENOMIC DNA]</scope>
    <source>
        <strain evidence="1 2">DSM 753</strain>
    </source>
</reference>
<organism evidence="1 2">
    <name type="scientific">[Clostridium] leptum DSM 753</name>
    <dbReference type="NCBI Taxonomy" id="428125"/>
    <lineage>
        <taxon>Bacteria</taxon>
        <taxon>Bacillati</taxon>
        <taxon>Bacillota</taxon>
        <taxon>Clostridia</taxon>
        <taxon>Eubacteriales</taxon>
        <taxon>Oscillospiraceae</taxon>
        <taxon>Oscillospiraceae incertae sedis</taxon>
    </lineage>
</organism>
<dbReference type="EMBL" id="ABCB02000019">
    <property type="protein sequence ID" value="EDO60835.1"/>
    <property type="molecule type" value="Genomic_DNA"/>
</dbReference>
<evidence type="ECO:0000313" key="1">
    <source>
        <dbReference type="EMBL" id="EDO60835.1"/>
    </source>
</evidence>